<name>A0A4Z1EX24_9HELO</name>
<protein>
    <submittedName>
        <fullName evidence="2">Uncharacterized protein</fullName>
    </submittedName>
</protein>
<comment type="caution">
    <text evidence="2">The sequence shown here is derived from an EMBL/GenBank/DDBJ whole genome shotgun (WGS) entry which is preliminary data.</text>
</comment>
<gene>
    <name evidence="2" type="ORF">BTUL_0071g00340</name>
</gene>
<reference evidence="2 3" key="1">
    <citation type="submission" date="2017-12" db="EMBL/GenBank/DDBJ databases">
        <title>Comparative genomics of Botrytis spp.</title>
        <authorList>
            <person name="Valero-Jimenez C.A."/>
            <person name="Tapia P."/>
            <person name="Veloso J."/>
            <person name="Silva-Moreno E."/>
            <person name="Staats M."/>
            <person name="Valdes J.H."/>
            <person name="Van Kan J.A.L."/>
        </authorList>
    </citation>
    <scope>NUCLEOTIDE SEQUENCE [LARGE SCALE GENOMIC DNA]</scope>
    <source>
        <strain evidence="2 3">Bt9001</strain>
    </source>
</reference>
<evidence type="ECO:0000313" key="2">
    <source>
        <dbReference type="EMBL" id="TGO13357.1"/>
    </source>
</evidence>
<feature type="compositionally biased region" description="Polar residues" evidence="1">
    <location>
        <begin position="26"/>
        <end position="36"/>
    </location>
</feature>
<dbReference type="EMBL" id="PQXH01000071">
    <property type="protein sequence ID" value="TGO13357.1"/>
    <property type="molecule type" value="Genomic_DNA"/>
</dbReference>
<dbReference type="AlphaFoldDB" id="A0A4Z1EX24"/>
<keyword evidence="3" id="KW-1185">Reference proteome</keyword>
<sequence length="460" mass="50842">MIPVKRRYLLQEDGGNDNYDGSGNGRQTDFDANNGTLRIKRSRTNISDSGNDYQSSNEDRYSRNRAIRAATHWRTLGAGAMFGSGDLGGHKVLPRMHQVSEYNMWVSVHGWKFQAGYWIPFFGIALHHPLAYRLTFGTTVRPQYIVGLQMANSVLDSRYHFSISMRDVDRGSQSTGVVFVHLSVKNELLRDCREGYILADLASMMEFLEDYQSYLAGWANRKMHPATIDVMFRAWLVKHPELPHPRNHVIPVPNHFRGSPGNTNADGRSFRPSPGFTPPTGPRYSAGMTTSAAYKPGTGRMDPPKSQRPWVDRTFVSGSVAPILSSGDSVTPPAITVASASFNDAEISLGTGPIAASVTPGTTALSSSGSVEPLREETTKAFKIATGRRMRELYDNKYTGEELIAEVSKDSGIFAADSPAALSLTIRRYLRERYDGKGSNEEILAALAEDFLVFPKELGY</sequence>
<evidence type="ECO:0000256" key="1">
    <source>
        <dbReference type="SAM" id="MobiDB-lite"/>
    </source>
</evidence>
<dbReference type="Proteomes" id="UP000297777">
    <property type="component" value="Unassembled WGS sequence"/>
</dbReference>
<evidence type="ECO:0000313" key="3">
    <source>
        <dbReference type="Proteomes" id="UP000297777"/>
    </source>
</evidence>
<organism evidence="2 3">
    <name type="scientific">Botrytis tulipae</name>
    <dbReference type="NCBI Taxonomy" id="87230"/>
    <lineage>
        <taxon>Eukaryota</taxon>
        <taxon>Fungi</taxon>
        <taxon>Dikarya</taxon>
        <taxon>Ascomycota</taxon>
        <taxon>Pezizomycotina</taxon>
        <taxon>Leotiomycetes</taxon>
        <taxon>Helotiales</taxon>
        <taxon>Sclerotiniaceae</taxon>
        <taxon>Botrytis</taxon>
    </lineage>
</organism>
<feature type="region of interest" description="Disordered" evidence="1">
    <location>
        <begin position="260"/>
        <end position="287"/>
    </location>
</feature>
<feature type="compositionally biased region" description="Polar residues" evidence="1">
    <location>
        <begin position="44"/>
        <end position="56"/>
    </location>
</feature>
<proteinExistence type="predicted"/>
<feature type="region of interest" description="Disordered" evidence="1">
    <location>
        <begin position="12"/>
        <end position="61"/>
    </location>
</feature>
<accession>A0A4Z1EX24</accession>
<dbReference type="OrthoDB" id="10657256at2759"/>